<dbReference type="Proteomes" id="UP000028045">
    <property type="component" value="Unassembled WGS sequence"/>
</dbReference>
<evidence type="ECO:0000313" key="3">
    <source>
        <dbReference type="Proteomes" id="UP000028045"/>
    </source>
</evidence>
<evidence type="ECO:0000256" key="1">
    <source>
        <dbReference type="SAM" id="MobiDB-lite"/>
    </source>
</evidence>
<dbReference type="PANTHER" id="PTHR42034:SF1">
    <property type="entry name" value="CONDENSATION DOMAIN-CONTAINING PROTEIN"/>
    <property type="match status" value="1"/>
</dbReference>
<dbReference type="SUPFAM" id="SSF52777">
    <property type="entry name" value="CoA-dependent acyltransferases"/>
    <property type="match status" value="1"/>
</dbReference>
<dbReference type="InterPro" id="IPR023213">
    <property type="entry name" value="CAT-like_dom_sf"/>
</dbReference>
<dbReference type="Gene3D" id="3.30.559.10">
    <property type="entry name" value="Chloramphenicol acetyltransferase-like domain"/>
    <property type="match status" value="1"/>
</dbReference>
<dbReference type="HOGENOM" id="CLU_029138_0_0_1"/>
<dbReference type="PANTHER" id="PTHR42034">
    <property type="entry name" value="CHROMOSOME 7, WHOLE GENOME SHOTGUN SEQUENCE-RELATED"/>
    <property type="match status" value="1"/>
</dbReference>
<feature type="region of interest" description="Disordered" evidence="1">
    <location>
        <begin position="402"/>
        <end position="422"/>
    </location>
</feature>
<evidence type="ECO:0000313" key="2">
    <source>
        <dbReference type="EMBL" id="KEY71688.1"/>
    </source>
</evidence>
<gene>
    <name evidence="2" type="ORF">S7711_02920</name>
</gene>
<name>A0A084B2A9_STACB</name>
<protein>
    <recommendedName>
        <fullName evidence="4">Condensation domain-containing protein</fullName>
    </recommendedName>
</protein>
<dbReference type="Gene3D" id="3.30.559.30">
    <property type="entry name" value="Nonribosomal peptide synthetase, condensation domain"/>
    <property type="match status" value="1"/>
</dbReference>
<dbReference type="OrthoDB" id="2548233at2759"/>
<keyword evidence="3" id="KW-1185">Reference proteome</keyword>
<dbReference type="EMBL" id="KL648207">
    <property type="protein sequence ID" value="KEY71688.1"/>
    <property type="molecule type" value="Genomic_DNA"/>
</dbReference>
<sequence length="504" mass="56084">MTTYEKLRWRETEPGVWSKDEDEIEQFYSTIARLYSGSGRVFFAITGHLSLRVEANSSGQTITNQDVDKALQLGWLALRRSHPTIASYSEFDPSTGKFTKFYRSDEDGWLEKTLVPVSNGQTGVEFANSDPPVPKLPTLFVITPPASDDTTIRRDLVLRSHHDILDGIGTLMLFNNLVAHAAEALRLGDAFRVEEVDKAKIEQRLSPSYRIAAEVPEAHTEAMKKRLARLAAAAEADGKREKVEIVGVPFKRGAEVPGKHQRVELELSPEQTSRVLSAAKQLGATVTHIYHAAIALAIRKLQTQTDEDRPVQYLLYLLRNERANCRPPYNGHEHPAALYHSVSGEKLIVDMVVPQKGTVANEAAEKEEFLRILKEMRDFYNTVRDDTEHAAAAPDLWAKGIPKLPKEEDSSQPLPVPPPDLAPQASISSMGKIDRVLAERAGSFEVHNPWVTGEELRSFLGLFLGTFRGTLALSAAYNDAWHDEQGAVEFLKRTHAVVERGLGV</sequence>
<organism evidence="2 3">
    <name type="scientific">Stachybotrys chartarum (strain CBS 109288 / IBT 7711)</name>
    <name type="common">Toxic black mold</name>
    <name type="synonym">Stilbospora chartarum</name>
    <dbReference type="NCBI Taxonomy" id="1280523"/>
    <lineage>
        <taxon>Eukaryota</taxon>
        <taxon>Fungi</taxon>
        <taxon>Dikarya</taxon>
        <taxon>Ascomycota</taxon>
        <taxon>Pezizomycotina</taxon>
        <taxon>Sordariomycetes</taxon>
        <taxon>Hypocreomycetidae</taxon>
        <taxon>Hypocreales</taxon>
        <taxon>Stachybotryaceae</taxon>
        <taxon>Stachybotrys</taxon>
    </lineage>
</organism>
<accession>A0A084B2A9</accession>
<evidence type="ECO:0008006" key="4">
    <source>
        <dbReference type="Google" id="ProtNLM"/>
    </source>
</evidence>
<proteinExistence type="predicted"/>
<reference evidence="2 3" key="1">
    <citation type="journal article" date="2014" name="BMC Genomics">
        <title>Comparative genome sequencing reveals chemotype-specific gene clusters in the toxigenic black mold Stachybotrys.</title>
        <authorList>
            <person name="Semeiks J."/>
            <person name="Borek D."/>
            <person name="Otwinowski Z."/>
            <person name="Grishin N.V."/>
        </authorList>
    </citation>
    <scope>NUCLEOTIDE SEQUENCE [LARGE SCALE GENOMIC DNA]</scope>
    <source>
        <strain evidence="3">CBS 109288 / IBT 7711</strain>
    </source>
</reference>
<dbReference type="AlphaFoldDB" id="A0A084B2A9"/>